<proteinExistence type="predicted"/>
<dbReference type="EMBL" id="JAOYFB010000003">
    <property type="protein sequence ID" value="KAK4010687.1"/>
    <property type="molecule type" value="Genomic_DNA"/>
</dbReference>
<evidence type="ECO:0000313" key="2">
    <source>
        <dbReference type="Proteomes" id="UP001234178"/>
    </source>
</evidence>
<evidence type="ECO:0000313" key="1">
    <source>
        <dbReference type="EMBL" id="KAK4010687.1"/>
    </source>
</evidence>
<comment type="caution">
    <text evidence="1">The sequence shown here is derived from an EMBL/GenBank/DDBJ whole genome shotgun (WGS) entry which is preliminary data.</text>
</comment>
<sequence>MVYLLPDAMVAAFGESPFLESDHYLFGSSSIPLHGWVKRANFIHLFRSNHGGFGVCFGKLDCFESLVYSIK</sequence>
<gene>
    <name evidence="1" type="ORF">OUZ56_019818</name>
</gene>
<dbReference type="Proteomes" id="UP001234178">
    <property type="component" value="Unassembled WGS sequence"/>
</dbReference>
<name>A0ABQ9ZCQ6_9CRUS</name>
<protein>
    <submittedName>
        <fullName evidence="1">Uncharacterized protein</fullName>
    </submittedName>
</protein>
<reference evidence="1 2" key="1">
    <citation type="journal article" date="2023" name="Nucleic Acids Res.">
        <title>The hologenome of Daphnia magna reveals possible DNA methylation and microbiome-mediated evolution of the host genome.</title>
        <authorList>
            <person name="Chaturvedi A."/>
            <person name="Li X."/>
            <person name="Dhandapani V."/>
            <person name="Marshall H."/>
            <person name="Kissane S."/>
            <person name="Cuenca-Cambronero M."/>
            <person name="Asole G."/>
            <person name="Calvet F."/>
            <person name="Ruiz-Romero M."/>
            <person name="Marangio P."/>
            <person name="Guigo R."/>
            <person name="Rago D."/>
            <person name="Mirbahai L."/>
            <person name="Eastwood N."/>
            <person name="Colbourne J.K."/>
            <person name="Zhou J."/>
            <person name="Mallon E."/>
            <person name="Orsini L."/>
        </authorList>
    </citation>
    <scope>NUCLEOTIDE SEQUENCE [LARGE SCALE GENOMIC DNA]</scope>
    <source>
        <strain evidence="1">LRV0_1</strain>
    </source>
</reference>
<accession>A0ABQ9ZCQ6</accession>
<organism evidence="1 2">
    <name type="scientific">Daphnia magna</name>
    <dbReference type="NCBI Taxonomy" id="35525"/>
    <lineage>
        <taxon>Eukaryota</taxon>
        <taxon>Metazoa</taxon>
        <taxon>Ecdysozoa</taxon>
        <taxon>Arthropoda</taxon>
        <taxon>Crustacea</taxon>
        <taxon>Branchiopoda</taxon>
        <taxon>Diplostraca</taxon>
        <taxon>Cladocera</taxon>
        <taxon>Anomopoda</taxon>
        <taxon>Daphniidae</taxon>
        <taxon>Daphnia</taxon>
    </lineage>
</organism>
<keyword evidence="2" id="KW-1185">Reference proteome</keyword>